<reference evidence="3 4" key="1">
    <citation type="submission" date="2019-04" db="EMBL/GenBank/DDBJ databases">
        <title>Draft genome sequence of Robertkochia marina CC-AMO-30D.</title>
        <authorList>
            <person name="Hameed A."/>
            <person name="Lin S.-Y."/>
            <person name="Shahina M."/>
            <person name="Lai W.-A."/>
            <person name="Young C.-C."/>
        </authorList>
    </citation>
    <scope>NUCLEOTIDE SEQUENCE [LARGE SCALE GENOMIC DNA]</scope>
    <source>
        <strain evidence="3 4">CC-AMO-30D</strain>
    </source>
</reference>
<proteinExistence type="predicted"/>
<evidence type="ECO:0000313" key="4">
    <source>
        <dbReference type="Proteomes" id="UP000305939"/>
    </source>
</evidence>
<name>A0A4S3M077_9FLAO</name>
<dbReference type="AlphaFoldDB" id="A0A4S3M077"/>
<keyword evidence="4" id="KW-1185">Reference proteome</keyword>
<sequence>MEVHETAFVTSAFRAMHVLLSKDEFAHLWLNDRVQHWADTYLSTVTGEESAAHSMRNRYFLDSIHRLFKDGNIEYLINFGCGFSMYPYLLPHGLKHIEIDKPEVIRHKDQKTELWEDQGILPLRNIVRIPCDFSENYEKELIGKINDIKKNSPCFILLEGVLFFLTREEMLRLFQLFNTLQKQGDRIGSVSFRAKDTESKAFALLLDFMKKENPHGTEEARYQTVEEKFYKSLPGYELVDQQDFFSLSKSYQHQPSATQDMIINEQFYQLQKTRP</sequence>
<dbReference type="GO" id="GO:0032259">
    <property type="term" value="P:methylation"/>
    <property type="evidence" value="ECO:0007669"/>
    <property type="project" value="UniProtKB-KW"/>
</dbReference>
<dbReference type="Pfam" id="PF04072">
    <property type="entry name" value="LCM"/>
    <property type="match status" value="1"/>
</dbReference>
<evidence type="ECO:0000313" key="3">
    <source>
        <dbReference type="EMBL" id="THD67568.1"/>
    </source>
</evidence>
<protein>
    <submittedName>
        <fullName evidence="3">Adenosine deaminase</fullName>
    </submittedName>
</protein>
<evidence type="ECO:0000256" key="1">
    <source>
        <dbReference type="ARBA" id="ARBA00022603"/>
    </source>
</evidence>
<dbReference type="OrthoDB" id="1186348at2"/>
<comment type="caution">
    <text evidence="3">The sequence shown here is derived from an EMBL/GenBank/DDBJ whole genome shotgun (WGS) entry which is preliminary data.</text>
</comment>
<evidence type="ECO:0000256" key="2">
    <source>
        <dbReference type="ARBA" id="ARBA00022679"/>
    </source>
</evidence>
<keyword evidence="1" id="KW-0489">Methyltransferase</keyword>
<dbReference type="SUPFAM" id="SSF53335">
    <property type="entry name" value="S-adenosyl-L-methionine-dependent methyltransferases"/>
    <property type="match status" value="1"/>
</dbReference>
<dbReference type="Gene3D" id="3.40.50.150">
    <property type="entry name" value="Vaccinia Virus protein VP39"/>
    <property type="match status" value="1"/>
</dbReference>
<organism evidence="3 4">
    <name type="scientific">Robertkochia marina</name>
    <dbReference type="NCBI Taxonomy" id="1227945"/>
    <lineage>
        <taxon>Bacteria</taxon>
        <taxon>Pseudomonadati</taxon>
        <taxon>Bacteroidota</taxon>
        <taxon>Flavobacteriia</taxon>
        <taxon>Flavobacteriales</taxon>
        <taxon>Flavobacteriaceae</taxon>
        <taxon>Robertkochia</taxon>
    </lineage>
</organism>
<dbReference type="PANTHER" id="PTHR43619:SF2">
    <property type="entry name" value="S-ADENOSYL-L-METHIONINE-DEPENDENT METHYLTRANSFERASES SUPERFAMILY PROTEIN"/>
    <property type="match status" value="1"/>
</dbReference>
<dbReference type="InterPro" id="IPR007213">
    <property type="entry name" value="Ppm1/Ppm2/Tcmp"/>
</dbReference>
<dbReference type="PANTHER" id="PTHR43619">
    <property type="entry name" value="S-ADENOSYL-L-METHIONINE-DEPENDENT METHYLTRANSFERASE YKTD-RELATED"/>
    <property type="match status" value="1"/>
</dbReference>
<dbReference type="EMBL" id="SSMC01000002">
    <property type="protein sequence ID" value="THD67568.1"/>
    <property type="molecule type" value="Genomic_DNA"/>
</dbReference>
<dbReference type="Proteomes" id="UP000305939">
    <property type="component" value="Unassembled WGS sequence"/>
</dbReference>
<accession>A0A4S3M077</accession>
<gene>
    <name evidence="3" type="ORF">E7Z59_07860</name>
</gene>
<dbReference type="InterPro" id="IPR029063">
    <property type="entry name" value="SAM-dependent_MTases_sf"/>
</dbReference>
<keyword evidence="2" id="KW-0808">Transferase</keyword>
<dbReference type="RefSeq" id="WP_136335773.1">
    <property type="nucleotide sequence ID" value="NZ_QXMP01000005.1"/>
</dbReference>
<dbReference type="GO" id="GO:0008168">
    <property type="term" value="F:methyltransferase activity"/>
    <property type="evidence" value="ECO:0007669"/>
    <property type="project" value="UniProtKB-KW"/>
</dbReference>